<gene>
    <name evidence="5" type="ORF">ABIA69_000658</name>
</gene>
<accession>A0ABV2PEY7</accession>
<dbReference type="NCBIfam" id="TIGR00005">
    <property type="entry name" value="rluA_subfam"/>
    <property type="match status" value="1"/>
</dbReference>
<dbReference type="GO" id="GO:0160140">
    <property type="term" value="F:23S rRNA pseudouridine(1911/1915/1917) synthase activity"/>
    <property type="evidence" value="ECO:0007669"/>
    <property type="project" value="UniProtKB-EC"/>
</dbReference>
<feature type="domain" description="Pseudouridine synthase RsuA/RluA-like" evidence="4">
    <location>
        <begin position="99"/>
        <end position="252"/>
    </location>
</feature>
<dbReference type="CDD" id="cd02869">
    <property type="entry name" value="PseudoU_synth_RluA_like"/>
    <property type="match status" value="1"/>
</dbReference>
<comment type="caution">
    <text evidence="5">The sequence shown here is derived from an EMBL/GenBank/DDBJ whole genome shotgun (WGS) entry which is preliminary data.</text>
</comment>
<comment type="similarity">
    <text evidence="2 3">Belongs to the pseudouridine synthase RluA family.</text>
</comment>
<protein>
    <recommendedName>
        <fullName evidence="3">Pseudouridine synthase</fullName>
        <ecNumber evidence="3">5.4.99.-</ecNumber>
    </recommendedName>
</protein>
<dbReference type="Pfam" id="PF00849">
    <property type="entry name" value="PseudoU_synth_2"/>
    <property type="match status" value="1"/>
</dbReference>
<keyword evidence="6" id="KW-1185">Reference proteome</keyword>
<reference evidence="5 6" key="1">
    <citation type="submission" date="2024-06" db="EMBL/GenBank/DDBJ databases">
        <title>Sorghum-associated microbial communities from plants grown in Nebraska, USA.</title>
        <authorList>
            <person name="Schachtman D."/>
        </authorList>
    </citation>
    <scope>NUCLEOTIDE SEQUENCE [LARGE SCALE GENOMIC DNA]</scope>
    <source>
        <strain evidence="5 6">736</strain>
    </source>
</reference>
<dbReference type="SUPFAM" id="SSF55120">
    <property type="entry name" value="Pseudouridine synthase"/>
    <property type="match status" value="1"/>
</dbReference>
<comment type="function">
    <text evidence="3">Responsible for synthesis of pseudouridine from uracil.</text>
</comment>
<organism evidence="5 6">
    <name type="scientific">Lysinibacillus parviboronicapiens</name>
    <dbReference type="NCBI Taxonomy" id="436516"/>
    <lineage>
        <taxon>Bacteria</taxon>
        <taxon>Bacillati</taxon>
        <taxon>Bacillota</taxon>
        <taxon>Bacilli</taxon>
        <taxon>Bacillales</taxon>
        <taxon>Bacillaceae</taxon>
        <taxon>Lysinibacillus</taxon>
    </lineage>
</organism>
<sequence>MNHSLLMNNMDTRYTLRFTAHKEGQLLREALGEWRISKRALTAIKFEGGLLTVNGIERNVRHPLQIGDCVEVKFPPEEKSEGLVVEYGELTIVYEDEAIIVLDKPAHQSTIPSREHPTKSIANYICGYFEQQALASTVHIVTRLDRDTSGLLCIAKHAHIHHLTGLAQRGGDVSREYEAIVHGHVVEACQSIVAPIGRKDTSIIEREVRNDGQFAHTDVFVKRRFYIQEEPMTHIRLKLHTGRTHQIRVHMAYLGHPLVGDELYGGTRQLIDRQALHCVSLSMQHPLTREVLHFTSSLHEDMQQLINNS</sequence>
<dbReference type="PANTHER" id="PTHR21600">
    <property type="entry name" value="MITOCHONDRIAL RNA PSEUDOURIDINE SYNTHASE"/>
    <property type="match status" value="1"/>
</dbReference>
<dbReference type="PANTHER" id="PTHR21600:SF35">
    <property type="entry name" value="PSEUDOURIDINE SYNTHASE"/>
    <property type="match status" value="1"/>
</dbReference>
<comment type="catalytic activity">
    <reaction evidence="1 3">
        <text>a uridine in RNA = a pseudouridine in RNA</text>
        <dbReference type="Rhea" id="RHEA:48348"/>
        <dbReference type="Rhea" id="RHEA-COMP:12068"/>
        <dbReference type="Rhea" id="RHEA-COMP:12069"/>
        <dbReference type="ChEBI" id="CHEBI:65314"/>
        <dbReference type="ChEBI" id="CHEBI:65315"/>
    </reaction>
</comment>
<evidence type="ECO:0000313" key="5">
    <source>
        <dbReference type="EMBL" id="MET4559515.1"/>
    </source>
</evidence>
<dbReference type="EMBL" id="JBEPSB010000001">
    <property type="protein sequence ID" value="MET4559515.1"/>
    <property type="molecule type" value="Genomic_DNA"/>
</dbReference>
<evidence type="ECO:0000256" key="1">
    <source>
        <dbReference type="ARBA" id="ARBA00000073"/>
    </source>
</evidence>
<dbReference type="Proteomes" id="UP001549363">
    <property type="component" value="Unassembled WGS sequence"/>
</dbReference>
<proteinExistence type="inferred from homology"/>
<name>A0ABV2PEY7_9BACI</name>
<dbReference type="InterPro" id="IPR020103">
    <property type="entry name" value="PsdUridine_synth_cat_dom_sf"/>
</dbReference>
<evidence type="ECO:0000313" key="6">
    <source>
        <dbReference type="Proteomes" id="UP001549363"/>
    </source>
</evidence>
<dbReference type="InterPro" id="IPR006225">
    <property type="entry name" value="PsdUridine_synth_RluC/D"/>
</dbReference>
<dbReference type="InterPro" id="IPR006145">
    <property type="entry name" value="PsdUridine_synth_RsuA/RluA"/>
</dbReference>
<dbReference type="Gene3D" id="3.30.2350.10">
    <property type="entry name" value="Pseudouridine synthase"/>
    <property type="match status" value="1"/>
</dbReference>
<dbReference type="EC" id="5.4.99.-" evidence="3"/>
<evidence type="ECO:0000259" key="4">
    <source>
        <dbReference type="Pfam" id="PF00849"/>
    </source>
</evidence>
<dbReference type="InterPro" id="IPR050188">
    <property type="entry name" value="RluA_PseudoU_synthase"/>
</dbReference>
<evidence type="ECO:0000256" key="3">
    <source>
        <dbReference type="RuleBase" id="RU362028"/>
    </source>
</evidence>
<evidence type="ECO:0000256" key="2">
    <source>
        <dbReference type="ARBA" id="ARBA00010876"/>
    </source>
</evidence>
<keyword evidence="3 5" id="KW-0413">Isomerase</keyword>